<dbReference type="GO" id="GO:0006260">
    <property type="term" value="P:DNA replication"/>
    <property type="evidence" value="ECO:0007669"/>
    <property type="project" value="InterPro"/>
</dbReference>
<proteinExistence type="predicted"/>
<dbReference type="PATRIC" id="fig|1217656.3.peg.2635"/>
<organism evidence="3 4">
    <name type="scientific">Acinetobacter guillouiae NIPH 991</name>
    <dbReference type="NCBI Taxonomy" id="1217656"/>
    <lineage>
        <taxon>Bacteria</taxon>
        <taxon>Pseudomonadati</taxon>
        <taxon>Pseudomonadota</taxon>
        <taxon>Gammaproteobacteria</taxon>
        <taxon>Moraxellales</taxon>
        <taxon>Moraxellaceae</taxon>
        <taxon>Acinetobacter</taxon>
    </lineage>
</organism>
<dbReference type="Proteomes" id="UP000013148">
    <property type="component" value="Unassembled WGS sequence"/>
</dbReference>
<dbReference type="InterPro" id="IPR006497">
    <property type="entry name" value="Phage_lambda_VrpO_N"/>
</dbReference>
<name>N8YBC3_ACIGI</name>
<evidence type="ECO:0000259" key="2">
    <source>
        <dbReference type="Pfam" id="PF04492"/>
    </source>
</evidence>
<evidence type="ECO:0000313" key="3">
    <source>
        <dbReference type="EMBL" id="ENV16943.1"/>
    </source>
</evidence>
<dbReference type="HOGENOM" id="CLU_087263_0_0_6"/>
<sequence>MSKFVPNSFQVPNAFVDDVLGKISDASCKLYLVICRKTRGWNKETDSISLSQFEEITGKSRPTVVKCLNELIQAGLVVEQPSTIHGNSFKLGDETSVGFTLKFPSKNILLAKNTTTPSKKSLPLLVKKFNYASKNILLLLVKIFNTQSITIKNNSQSNKKINKKSSIGSEKPKQPEQNIFDAKSIELPNSIDRNLWNQFVDMRTGNKKPLTENAVKLILKKLESFGSLANQSLENSIIGNYQGVFQPKQQFQSNTPHANNHRNVNDAWANHQQSDEPFYGTVDIPEGFV</sequence>
<comment type="caution">
    <text evidence="3">The sequence shown here is derived from an EMBL/GenBank/DDBJ whole genome shotgun (WGS) entry which is preliminary data.</text>
</comment>
<keyword evidence="4" id="KW-1185">Reference proteome</keyword>
<dbReference type="RefSeq" id="WP_004820841.1">
    <property type="nucleotide sequence ID" value="NZ_KB849456.1"/>
</dbReference>
<feature type="domain" description="Bacteriophage lambda Replication protein O N-terminal" evidence="2">
    <location>
        <begin position="14"/>
        <end position="84"/>
    </location>
</feature>
<dbReference type="AlphaFoldDB" id="N8YBC3"/>
<feature type="region of interest" description="Disordered" evidence="1">
    <location>
        <begin position="155"/>
        <end position="177"/>
    </location>
</feature>
<dbReference type="InterPro" id="IPR036388">
    <property type="entry name" value="WH-like_DNA-bd_sf"/>
</dbReference>
<accession>N8YBC3</accession>
<dbReference type="eggNOG" id="COG3756">
    <property type="taxonomic scope" value="Bacteria"/>
</dbReference>
<feature type="compositionally biased region" description="Low complexity" evidence="1">
    <location>
        <begin position="155"/>
        <end position="169"/>
    </location>
</feature>
<dbReference type="Pfam" id="PF04492">
    <property type="entry name" value="Phage_rep_O"/>
    <property type="match status" value="1"/>
</dbReference>
<dbReference type="EMBL" id="APPJ01000011">
    <property type="protein sequence ID" value="ENV16943.1"/>
    <property type="molecule type" value="Genomic_DNA"/>
</dbReference>
<protein>
    <recommendedName>
        <fullName evidence="2">Bacteriophage lambda Replication protein O N-terminal domain-containing protein</fullName>
    </recommendedName>
</protein>
<evidence type="ECO:0000313" key="4">
    <source>
        <dbReference type="Proteomes" id="UP000013148"/>
    </source>
</evidence>
<dbReference type="Gene3D" id="1.10.10.10">
    <property type="entry name" value="Winged helix-like DNA-binding domain superfamily/Winged helix DNA-binding domain"/>
    <property type="match status" value="1"/>
</dbReference>
<reference evidence="3 4" key="1">
    <citation type="submission" date="2013-02" db="EMBL/GenBank/DDBJ databases">
        <title>The Genome Sequence of Acinetobacter guillouiae NIPH 991.</title>
        <authorList>
            <consortium name="The Broad Institute Genome Sequencing Platform"/>
            <consortium name="The Broad Institute Genome Sequencing Center for Infectious Disease"/>
            <person name="Cerqueira G."/>
            <person name="Feldgarden M."/>
            <person name="Courvalin P."/>
            <person name="Perichon B."/>
            <person name="Grillot-Courvalin C."/>
            <person name="Clermont D."/>
            <person name="Rocha E."/>
            <person name="Yoon E.-J."/>
            <person name="Nemec A."/>
            <person name="Walker B."/>
            <person name="Young S.K."/>
            <person name="Zeng Q."/>
            <person name="Gargeya S."/>
            <person name="Fitzgerald M."/>
            <person name="Haas B."/>
            <person name="Abouelleil A."/>
            <person name="Alvarado L."/>
            <person name="Arachchi H.M."/>
            <person name="Berlin A.M."/>
            <person name="Chapman S.B."/>
            <person name="Dewar J."/>
            <person name="Goldberg J."/>
            <person name="Griggs A."/>
            <person name="Gujja S."/>
            <person name="Hansen M."/>
            <person name="Howarth C."/>
            <person name="Imamovic A."/>
            <person name="Larimer J."/>
            <person name="McCowan C."/>
            <person name="Murphy C."/>
            <person name="Neiman D."/>
            <person name="Pearson M."/>
            <person name="Priest M."/>
            <person name="Roberts A."/>
            <person name="Saif S."/>
            <person name="Shea T."/>
            <person name="Sisk P."/>
            <person name="Sykes S."/>
            <person name="Wortman J."/>
            <person name="Nusbaum C."/>
            <person name="Birren B."/>
        </authorList>
    </citation>
    <scope>NUCLEOTIDE SEQUENCE [LARGE SCALE GENOMIC DNA]</scope>
    <source>
        <strain evidence="3 4">NIPH 991</strain>
    </source>
</reference>
<evidence type="ECO:0000256" key="1">
    <source>
        <dbReference type="SAM" id="MobiDB-lite"/>
    </source>
</evidence>
<gene>
    <name evidence="3" type="ORF">F964_02692</name>
</gene>